<dbReference type="InterPro" id="IPR001394">
    <property type="entry name" value="Peptidase_C19_UCH"/>
</dbReference>
<dbReference type="GO" id="GO:0016579">
    <property type="term" value="P:protein deubiquitination"/>
    <property type="evidence" value="ECO:0007669"/>
    <property type="project" value="InterPro"/>
</dbReference>
<dbReference type="SUPFAM" id="SSF54001">
    <property type="entry name" value="Cysteine proteinases"/>
    <property type="match status" value="1"/>
</dbReference>
<dbReference type="AlphaFoldDB" id="A0A9N9X0U9"/>
<dbReference type="InterPro" id="IPR038765">
    <property type="entry name" value="Papain-like_cys_pep_sf"/>
</dbReference>
<dbReference type="Gene3D" id="3.90.70.10">
    <property type="entry name" value="Cysteine proteinases"/>
    <property type="match status" value="1"/>
</dbReference>
<proteinExistence type="predicted"/>
<gene>
    <name evidence="4" type="ORF">PHAECO_LOCUS7170</name>
</gene>
<reference evidence="4" key="2">
    <citation type="submission" date="2022-10" db="EMBL/GenBank/DDBJ databases">
        <authorList>
            <consortium name="ENA_rothamsted_submissions"/>
            <consortium name="culmorum"/>
            <person name="King R."/>
        </authorList>
    </citation>
    <scope>NUCLEOTIDE SEQUENCE</scope>
</reference>
<dbReference type="EMBL" id="OU896709">
    <property type="protein sequence ID" value="CAG9820259.1"/>
    <property type="molecule type" value="Genomic_DNA"/>
</dbReference>
<dbReference type="OrthoDB" id="265306at2759"/>
<dbReference type="PROSITE" id="PS50235">
    <property type="entry name" value="USP_3"/>
    <property type="match status" value="1"/>
</dbReference>
<evidence type="ECO:0000313" key="4">
    <source>
        <dbReference type="EMBL" id="CAG9820259.1"/>
    </source>
</evidence>
<dbReference type="InterPro" id="IPR018200">
    <property type="entry name" value="USP_CS"/>
</dbReference>
<dbReference type="Pfam" id="PF00443">
    <property type="entry name" value="UCH"/>
    <property type="match status" value="1"/>
</dbReference>
<evidence type="ECO:0000256" key="1">
    <source>
        <dbReference type="ARBA" id="ARBA00000707"/>
    </source>
</evidence>
<reference evidence="4" key="1">
    <citation type="submission" date="2022-01" db="EMBL/GenBank/DDBJ databases">
        <authorList>
            <person name="King R."/>
        </authorList>
    </citation>
    <scope>NUCLEOTIDE SEQUENCE</scope>
</reference>
<feature type="domain" description="USP" evidence="3">
    <location>
        <begin position="1"/>
        <end position="131"/>
    </location>
</feature>
<name>A0A9N9X0U9_PHACE</name>
<dbReference type="InterPro" id="IPR028889">
    <property type="entry name" value="USP"/>
</dbReference>
<evidence type="ECO:0000256" key="2">
    <source>
        <dbReference type="ARBA" id="ARBA00012759"/>
    </source>
</evidence>
<comment type="catalytic activity">
    <reaction evidence="1">
        <text>Thiol-dependent hydrolysis of ester, thioester, amide, peptide and isopeptide bonds formed by the C-terminal Gly of ubiquitin (a 76-residue protein attached to proteins as an intracellular targeting signal).</text>
        <dbReference type="EC" id="3.4.19.12"/>
    </reaction>
</comment>
<protein>
    <recommendedName>
        <fullName evidence="2">ubiquitinyl hydrolase 1</fullName>
        <ecNumber evidence="2">3.4.19.12</ecNumber>
    </recommendedName>
</protein>
<dbReference type="EC" id="3.4.19.12" evidence="2"/>
<sequence length="160" mass="18478">MCKEKRKCYVMKSLFIYKFPKILVIHLKRFSQTVEFSEKLNTFVDFPLIGLGMSPYAAEDIVPCPYNLYAISNHSGTTYSGHYTAYCRHLYFFNFVSGDAYILLYQQEAHPKYEQRDGDSVKSYCSLADPDIAPFVLSTIPLIPTTCSTQSWRSMKLQFT</sequence>
<dbReference type="PANTHER" id="PTHR21646:SF23">
    <property type="entry name" value="UBIQUITIN CARBOXYL-TERMINAL HYDROLASE USP2"/>
    <property type="match status" value="1"/>
</dbReference>
<dbReference type="PROSITE" id="PS00973">
    <property type="entry name" value="USP_2"/>
    <property type="match status" value="1"/>
</dbReference>
<keyword evidence="5" id="KW-1185">Reference proteome</keyword>
<evidence type="ECO:0000259" key="3">
    <source>
        <dbReference type="PROSITE" id="PS50235"/>
    </source>
</evidence>
<dbReference type="PANTHER" id="PTHR21646">
    <property type="entry name" value="UBIQUITIN CARBOXYL-TERMINAL HYDROLASE"/>
    <property type="match status" value="1"/>
</dbReference>
<organism evidence="4 5">
    <name type="scientific">Phaedon cochleariae</name>
    <name type="common">Mustard beetle</name>
    <dbReference type="NCBI Taxonomy" id="80249"/>
    <lineage>
        <taxon>Eukaryota</taxon>
        <taxon>Metazoa</taxon>
        <taxon>Ecdysozoa</taxon>
        <taxon>Arthropoda</taxon>
        <taxon>Hexapoda</taxon>
        <taxon>Insecta</taxon>
        <taxon>Pterygota</taxon>
        <taxon>Neoptera</taxon>
        <taxon>Endopterygota</taxon>
        <taxon>Coleoptera</taxon>
        <taxon>Polyphaga</taxon>
        <taxon>Cucujiformia</taxon>
        <taxon>Chrysomeloidea</taxon>
        <taxon>Chrysomelidae</taxon>
        <taxon>Chrysomelinae</taxon>
        <taxon>Chrysomelini</taxon>
        <taxon>Phaedon</taxon>
    </lineage>
</organism>
<dbReference type="Proteomes" id="UP001153737">
    <property type="component" value="Chromosome 3"/>
</dbReference>
<evidence type="ECO:0000313" key="5">
    <source>
        <dbReference type="Proteomes" id="UP001153737"/>
    </source>
</evidence>
<accession>A0A9N9X0U9</accession>
<dbReference type="GO" id="GO:0004843">
    <property type="term" value="F:cysteine-type deubiquitinase activity"/>
    <property type="evidence" value="ECO:0007669"/>
    <property type="project" value="UniProtKB-EC"/>
</dbReference>
<dbReference type="InterPro" id="IPR050185">
    <property type="entry name" value="Ub_carboxyl-term_hydrolase"/>
</dbReference>